<evidence type="ECO:0000256" key="2">
    <source>
        <dbReference type="ARBA" id="ARBA00022942"/>
    </source>
</evidence>
<reference evidence="7" key="1">
    <citation type="journal article" date="2018" name="Nat. Microbiol.">
        <title>Leveraging single-cell genomics to expand the fungal tree of life.</title>
        <authorList>
            <person name="Ahrendt S.R."/>
            <person name="Quandt C.A."/>
            <person name="Ciobanu D."/>
            <person name="Clum A."/>
            <person name="Salamov A."/>
            <person name="Andreopoulos B."/>
            <person name="Cheng J.F."/>
            <person name="Woyke T."/>
            <person name="Pelin A."/>
            <person name="Henrissat B."/>
            <person name="Reynolds N.K."/>
            <person name="Benny G.L."/>
            <person name="Smith M.E."/>
            <person name="James T.Y."/>
            <person name="Grigoriev I.V."/>
        </authorList>
    </citation>
    <scope>NUCLEOTIDE SEQUENCE [LARGE SCALE GENOMIC DNA]</scope>
</reference>
<keyword evidence="7" id="KW-1185">Reference proteome</keyword>
<dbReference type="InterPro" id="IPR050756">
    <property type="entry name" value="CSN3"/>
</dbReference>
<evidence type="ECO:0000313" key="7">
    <source>
        <dbReference type="Proteomes" id="UP000267251"/>
    </source>
</evidence>
<dbReference type="SUPFAM" id="SSF48452">
    <property type="entry name" value="TPR-like"/>
    <property type="match status" value="1"/>
</dbReference>
<dbReference type="GO" id="GO:0042176">
    <property type="term" value="P:regulation of protein catabolic process"/>
    <property type="evidence" value="ECO:0007669"/>
    <property type="project" value="InterPro"/>
</dbReference>
<proteinExistence type="inferred from homology"/>
<dbReference type="FunFam" id="1.25.40.570:FF:000009">
    <property type="entry name" value="26S proteasome non-ATPase regulatory subunit 3"/>
    <property type="match status" value="1"/>
</dbReference>
<organism evidence="6 7">
    <name type="scientific">Piptocephalis cylindrospora</name>
    <dbReference type="NCBI Taxonomy" id="1907219"/>
    <lineage>
        <taxon>Eukaryota</taxon>
        <taxon>Fungi</taxon>
        <taxon>Fungi incertae sedis</taxon>
        <taxon>Zoopagomycota</taxon>
        <taxon>Zoopagomycotina</taxon>
        <taxon>Zoopagomycetes</taxon>
        <taxon>Zoopagales</taxon>
        <taxon>Piptocephalidaceae</taxon>
        <taxon>Piptocephalis</taxon>
    </lineage>
</organism>
<name>A0A4P9Y562_9FUNG</name>
<dbReference type="InterPro" id="IPR036390">
    <property type="entry name" value="WH_DNA-bd_sf"/>
</dbReference>
<evidence type="ECO:0000259" key="5">
    <source>
        <dbReference type="PROSITE" id="PS50250"/>
    </source>
</evidence>
<evidence type="ECO:0000313" key="6">
    <source>
        <dbReference type="EMBL" id="RKP13842.1"/>
    </source>
</evidence>
<dbReference type="Pfam" id="PF08375">
    <property type="entry name" value="Rpn3_C"/>
    <property type="match status" value="1"/>
</dbReference>
<dbReference type="PANTHER" id="PTHR10758">
    <property type="entry name" value="26S PROTEASOME NON-ATPASE REGULATORY SUBUNIT 3/COP9 SIGNALOSOME COMPLEX SUBUNIT 3"/>
    <property type="match status" value="1"/>
</dbReference>
<dbReference type="GO" id="GO:0008541">
    <property type="term" value="C:proteasome regulatory particle, lid subcomplex"/>
    <property type="evidence" value="ECO:0007669"/>
    <property type="project" value="TreeGrafter"/>
</dbReference>
<dbReference type="Pfam" id="PF01399">
    <property type="entry name" value="PCI"/>
    <property type="match status" value="1"/>
</dbReference>
<sequence>MVDKSSLRSSNKGQQAPPSKDQDIVLEDATPSTAQNNISDKEAYALILTDIQQHLSLLDKAVSTFEGRFTSRVLRTLPSLRRRLTGPFLSRAISTLLPSSNAARKHLIGYLDPPSGSSSSSSSSTSVPLHPESEIYLTLLVLILLIDQRKYDQAKELSEKTIQKVHTYNRRTLDPLSARIYFYYVRAYELSGQFDRVLPTLMEAQRFSALRRDTESQATLINLLLRFYFHFGLHEQADKFIAHTPFPEGAGNNQAARYNYYLGRVRALQLEYSEAHAHLLQASRKAPQTEVASGFLQAVQKVLVVVELLMGEIPERSLFRQRPYTHALAPYLAITQAVRTGDLDQFQQALSKHQASFKPDQTYTLILRLRINVIKTGIRMISLSYSRISLKDICLKLHLDSEADAESIVAKAIRDGVIEARIDHERGFLHAREASDIYVTREPQLAFDQRISYCLNLHNQSVRAMRYPQDAHKKELAMVEDARERERETVAMIEESGDMDEEEDDMGDY</sequence>
<dbReference type="InterPro" id="IPR000717">
    <property type="entry name" value="PCI_dom"/>
</dbReference>
<dbReference type="SMART" id="SM00088">
    <property type="entry name" value="PINT"/>
    <property type="match status" value="1"/>
</dbReference>
<dbReference type="GO" id="GO:0030234">
    <property type="term" value="F:enzyme regulator activity"/>
    <property type="evidence" value="ECO:0007669"/>
    <property type="project" value="InterPro"/>
</dbReference>
<gene>
    <name evidence="6" type="ORF">BJ684DRAFT_19693</name>
</gene>
<comment type="similarity">
    <text evidence="1">Belongs to the proteasome subunit S3 family.</text>
</comment>
<dbReference type="OrthoDB" id="1713558at2759"/>
<dbReference type="PANTHER" id="PTHR10758:SF2">
    <property type="entry name" value="26S PROTEASOME NON-ATPASE REGULATORY SUBUNIT 3"/>
    <property type="match status" value="1"/>
</dbReference>
<dbReference type="Gene3D" id="1.25.40.570">
    <property type="match status" value="1"/>
</dbReference>
<dbReference type="InterPro" id="IPR011990">
    <property type="entry name" value="TPR-like_helical_dom_sf"/>
</dbReference>
<evidence type="ECO:0000256" key="1">
    <source>
        <dbReference type="ARBA" id="ARBA00007912"/>
    </source>
</evidence>
<dbReference type="SUPFAM" id="SSF46785">
    <property type="entry name" value="Winged helix' DNA-binding domain"/>
    <property type="match status" value="1"/>
</dbReference>
<dbReference type="Pfam" id="PF25573">
    <property type="entry name" value="TPR_PSMD3_N"/>
    <property type="match status" value="1"/>
</dbReference>
<dbReference type="GO" id="GO:0006511">
    <property type="term" value="P:ubiquitin-dependent protein catabolic process"/>
    <property type="evidence" value="ECO:0007669"/>
    <property type="project" value="TreeGrafter"/>
</dbReference>
<dbReference type="PROSITE" id="PS50250">
    <property type="entry name" value="PCI"/>
    <property type="match status" value="1"/>
</dbReference>
<protein>
    <recommendedName>
        <fullName evidence="3">26S proteasome regulatory subunit RPN3</fullName>
    </recommendedName>
</protein>
<evidence type="ECO:0000256" key="4">
    <source>
        <dbReference type="SAM" id="MobiDB-lite"/>
    </source>
</evidence>
<evidence type="ECO:0000256" key="3">
    <source>
        <dbReference type="ARBA" id="ARBA00075103"/>
    </source>
</evidence>
<dbReference type="InterPro" id="IPR057985">
    <property type="entry name" value="TPR_PSMD3_N"/>
</dbReference>
<keyword evidence="2 6" id="KW-0647">Proteasome</keyword>
<feature type="compositionally biased region" description="Polar residues" evidence="4">
    <location>
        <begin position="7"/>
        <end position="17"/>
    </location>
</feature>
<dbReference type="AlphaFoldDB" id="A0A4P9Y562"/>
<accession>A0A4P9Y562</accession>
<dbReference type="InterPro" id="IPR013586">
    <property type="entry name" value="PSMD3_C"/>
</dbReference>
<feature type="domain" description="PCI" evidence="5">
    <location>
        <begin position="256"/>
        <end position="436"/>
    </location>
</feature>
<dbReference type="Proteomes" id="UP000267251">
    <property type="component" value="Unassembled WGS sequence"/>
</dbReference>
<dbReference type="SMART" id="SM00753">
    <property type="entry name" value="PAM"/>
    <property type="match status" value="1"/>
</dbReference>
<feature type="region of interest" description="Disordered" evidence="4">
    <location>
        <begin position="1"/>
        <end position="33"/>
    </location>
</feature>
<dbReference type="EMBL" id="KZ987933">
    <property type="protein sequence ID" value="RKP13842.1"/>
    <property type="molecule type" value="Genomic_DNA"/>
</dbReference>